<sequence length="69" mass="7565">MELGAKCRSCRAFDSRTIGMELRPMHNMRLICLGSVKTSPSSRKDRCNALVGLKKTINVPLESPADSVS</sequence>
<gene>
    <name evidence="1" type="ORF">T01_12286</name>
</gene>
<keyword evidence="2" id="KW-1185">Reference proteome</keyword>
<evidence type="ECO:0000313" key="1">
    <source>
        <dbReference type="EMBL" id="KRY37238.1"/>
    </source>
</evidence>
<dbReference type="AlphaFoldDB" id="A0A0V1BJY9"/>
<protein>
    <submittedName>
        <fullName evidence="1">Uncharacterized protein</fullName>
    </submittedName>
</protein>
<reference evidence="1 2" key="1">
    <citation type="submission" date="2015-01" db="EMBL/GenBank/DDBJ databases">
        <title>Evolution of Trichinella species and genotypes.</title>
        <authorList>
            <person name="Korhonen P.K."/>
            <person name="Edoardo P."/>
            <person name="Giuseppe L.R."/>
            <person name="Gasser R.B."/>
        </authorList>
    </citation>
    <scope>NUCLEOTIDE SEQUENCE [LARGE SCALE GENOMIC DNA]</scope>
    <source>
        <strain evidence="1">ISS3</strain>
    </source>
</reference>
<comment type="caution">
    <text evidence="1">The sequence shown here is derived from an EMBL/GenBank/DDBJ whole genome shotgun (WGS) entry which is preliminary data.</text>
</comment>
<dbReference type="OrthoDB" id="10547498at2759"/>
<dbReference type="InParanoid" id="A0A0V1BJY9"/>
<accession>A0A0V1BJY9</accession>
<dbReference type="Proteomes" id="UP000054776">
    <property type="component" value="Unassembled WGS sequence"/>
</dbReference>
<name>A0A0V1BJY9_TRISP</name>
<proteinExistence type="predicted"/>
<evidence type="ECO:0000313" key="2">
    <source>
        <dbReference type="Proteomes" id="UP000054776"/>
    </source>
</evidence>
<organism evidence="1 2">
    <name type="scientific">Trichinella spiralis</name>
    <name type="common">Trichina worm</name>
    <dbReference type="NCBI Taxonomy" id="6334"/>
    <lineage>
        <taxon>Eukaryota</taxon>
        <taxon>Metazoa</taxon>
        <taxon>Ecdysozoa</taxon>
        <taxon>Nematoda</taxon>
        <taxon>Enoplea</taxon>
        <taxon>Dorylaimia</taxon>
        <taxon>Trichinellida</taxon>
        <taxon>Trichinellidae</taxon>
        <taxon>Trichinella</taxon>
    </lineage>
</organism>
<dbReference type="EMBL" id="JYDH01000035">
    <property type="protein sequence ID" value="KRY37238.1"/>
    <property type="molecule type" value="Genomic_DNA"/>
</dbReference>